<dbReference type="PANTHER" id="PTHR48111:SF26">
    <property type="entry name" value="STAGE 0 SPORULATION PROTEIN A HOMOLOG"/>
    <property type="match status" value="1"/>
</dbReference>
<dbReference type="PANTHER" id="PTHR48111">
    <property type="entry name" value="REGULATOR OF RPOS"/>
    <property type="match status" value="1"/>
</dbReference>
<dbReference type="GO" id="GO:0006355">
    <property type="term" value="P:regulation of DNA-templated transcription"/>
    <property type="evidence" value="ECO:0007669"/>
    <property type="project" value="InterPro"/>
</dbReference>
<dbReference type="Gene3D" id="3.40.50.2300">
    <property type="match status" value="1"/>
</dbReference>
<evidence type="ECO:0000256" key="2">
    <source>
        <dbReference type="ARBA" id="ARBA00022553"/>
    </source>
</evidence>
<gene>
    <name evidence="11" type="ORF">DC345_24655</name>
</gene>
<dbReference type="Pfam" id="PF00072">
    <property type="entry name" value="Response_reg"/>
    <property type="match status" value="1"/>
</dbReference>
<dbReference type="Gene3D" id="1.10.10.10">
    <property type="entry name" value="Winged helix-like DNA-binding domain superfamily/Winged helix DNA-binding domain"/>
    <property type="match status" value="1"/>
</dbReference>
<dbReference type="SUPFAM" id="SSF46894">
    <property type="entry name" value="C-terminal effector domain of the bipartite response regulators"/>
    <property type="match status" value="1"/>
</dbReference>
<dbReference type="CDD" id="cd00383">
    <property type="entry name" value="trans_reg_C"/>
    <property type="match status" value="1"/>
</dbReference>
<evidence type="ECO:0000256" key="5">
    <source>
        <dbReference type="ARBA" id="ARBA00023125"/>
    </source>
</evidence>
<dbReference type="GO" id="GO:0005829">
    <property type="term" value="C:cytosol"/>
    <property type="evidence" value="ECO:0007669"/>
    <property type="project" value="TreeGrafter"/>
</dbReference>
<dbReference type="GO" id="GO:0032993">
    <property type="term" value="C:protein-DNA complex"/>
    <property type="evidence" value="ECO:0007669"/>
    <property type="project" value="TreeGrafter"/>
</dbReference>
<dbReference type="Gene3D" id="6.10.250.690">
    <property type="match status" value="1"/>
</dbReference>
<dbReference type="GO" id="GO:0000156">
    <property type="term" value="F:phosphorelay response regulator activity"/>
    <property type="evidence" value="ECO:0007669"/>
    <property type="project" value="TreeGrafter"/>
</dbReference>
<dbReference type="GO" id="GO:0000976">
    <property type="term" value="F:transcription cis-regulatory region binding"/>
    <property type="evidence" value="ECO:0007669"/>
    <property type="project" value="TreeGrafter"/>
</dbReference>
<dbReference type="FunFam" id="1.10.10.10:FF:000018">
    <property type="entry name" value="DNA-binding response regulator ResD"/>
    <property type="match status" value="1"/>
</dbReference>
<dbReference type="EMBL" id="QEVW01000017">
    <property type="protein sequence ID" value="RAW11774.1"/>
    <property type="molecule type" value="Genomic_DNA"/>
</dbReference>
<dbReference type="SUPFAM" id="SSF52172">
    <property type="entry name" value="CheY-like"/>
    <property type="match status" value="1"/>
</dbReference>
<evidence type="ECO:0000259" key="9">
    <source>
        <dbReference type="PROSITE" id="PS50110"/>
    </source>
</evidence>
<feature type="domain" description="Response regulatory" evidence="9">
    <location>
        <begin position="37"/>
        <end position="152"/>
    </location>
</feature>
<dbReference type="Pfam" id="PF00486">
    <property type="entry name" value="Trans_reg_C"/>
    <property type="match status" value="1"/>
</dbReference>
<evidence type="ECO:0000256" key="8">
    <source>
        <dbReference type="PROSITE-ProRule" id="PRU01091"/>
    </source>
</evidence>
<comment type="subcellular location">
    <subcellularLocation>
        <location evidence="1">Cytoplasm</location>
    </subcellularLocation>
</comment>
<keyword evidence="2 7" id="KW-0597">Phosphoprotein</keyword>
<dbReference type="InterPro" id="IPR001789">
    <property type="entry name" value="Sig_transdc_resp-reg_receiver"/>
</dbReference>
<dbReference type="InterPro" id="IPR011006">
    <property type="entry name" value="CheY-like_superfamily"/>
</dbReference>
<feature type="domain" description="OmpR/PhoB-type" evidence="10">
    <location>
        <begin position="169"/>
        <end position="268"/>
    </location>
</feature>
<reference evidence="11 12" key="1">
    <citation type="submission" date="2018-04" db="EMBL/GenBank/DDBJ databases">
        <title>Paenibacillus taichungensis Genome sequencing and assembly.</title>
        <authorList>
            <person name="Xu J."/>
            <person name="Rensing C."/>
            <person name="Mazhar H.S."/>
        </authorList>
    </citation>
    <scope>NUCLEOTIDE SEQUENCE [LARGE SCALE GENOMIC DNA]</scope>
    <source>
        <strain evidence="11 12">NC1</strain>
    </source>
</reference>
<evidence type="ECO:0000313" key="12">
    <source>
        <dbReference type="Proteomes" id="UP000250642"/>
    </source>
</evidence>
<keyword evidence="5 8" id="KW-0238">DNA-binding</keyword>
<dbReference type="SMART" id="SM00448">
    <property type="entry name" value="REC"/>
    <property type="match status" value="1"/>
</dbReference>
<protein>
    <submittedName>
        <fullName evidence="11">DNA-binding response regulator</fullName>
    </submittedName>
</protein>
<evidence type="ECO:0000256" key="1">
    <source>
        <dbReference type="ARBA" id="ARBA00004496"/>
    </source>
</evidence>
<dbReference type="PROSITE" id="PS50110">
    <property type="entry name" value="RESPONSE_REGULATORY"/>
    <property type="match status" value="1"/>
</dbReference>
<dbReference type="Proteomes" id="UP000250642">
    <property type="component" value="Unassembled WGS sequence"/>
</dbReference>
<keyword evidence="4" id="KW-0805">Transcription regulation</keyword>
<evidence type="ECO:0000256" key="7">
    <source>
        <dbReference type="PROSITE-ProRule" id="PRU00169"/>
    </source>
</evidence>
<accession>A0A329QHD6</accession>
<dbReference type="PROSITE" id="PS51755">
    <property type="entry name" value="OMPR_PHOB"/>
    <property type="match status" value="1"/>
</dbReference>
<evidence type="ECO:0000256" key="3">
    <source>
        <dbReference type="ARBA" id="ARBA00023012"/>
    </source>
</evidence>
<dbReference type="InterPro" id="IPR039420">
    <property type="entry name" value="WalR-like"/>
</dbReference>
<evidence type="ECO:0000313" key="11">
    <source>
        <dbReference type="EMBL" id="RAW11774.1"/>
    </source>
</evidence>
<dbReference type="AlphaFoldDB" id="A0A329QHD6"/>
<dbReference type="SMART" id="SM00862">
    <property type="entry name" value="Trans_reg_C"/>
    <property type="match status" value="1"/>
</dbReference>
<dbReference type="InterPro" id="IPR001867">
    <property type="entry name" value="OmpR/PhoB-type_DNA-bd"/>
</dbReference>
<dbReference type="InterPro" id="IPR036388">
    <property type="entry name" value="WH-like_DNA-bd_sf"/>
</dbReference>
<feature type="DNA-binding region" description="OmpR/PhoB-type" evidence="8">
    <location>
        <begin position="169"/>
        <end position="268"/>
    </location>
</feature>
<evidence type="ECO:0000256" key="4">
    <source>
        <dbReference type="ARBA" id="ARBA00023015"/>
    </source>
</evidence>
<proteinExistence type="predicted"/>
<dbReference type="InterPro" id="IPR016032">
    <property type="entry name" value="Sig_transdc_resp-reg_C-effctor"/>
</dbReference>
<sequence length="271" mass="30502">MKWRSCRVFRISLPIDANCEVIKENDQVGGNIVSSYRLLLVEDDRSISEMVGPYLEKEGYDVSYAYDGLEAERQFSQSPSVYDLVILDLMLPHKNGMEVLQSIRATSLVPVLILSAKDGEVDKALGLGFGADDYLSKPFSLIELTARIKAAIRRANYTAQPAAATTPKAQRIHIGGLVVDTETYEVERDGIPVKLTSKEFGILKMFVTHPGKVFTKAQIYASVWNDHYYGDENIINVHMRRLREKLEVDPSNPRYIKTLWGIGYKLEVDPA</sequence>
<feature type="modified residue" description="4-aspartylphosphate" evidence="7">
    <location>
        <position position="88"/>
    </location>
</feature>
<name>A0A329QHD6_9BACL</name>
<keyword evidence="6" id="KW-0804">Transcription</keyword>
<comment type="caution">
    <text evidence="11">The sequence shown here is derived from an EMBL/GenBank/DDBJ whole genome shotgun (WGS) entry which is preliminary data.</text>
</comment>
<organism evidence="11 12">
    <name type="scientific">Paenibacillus taichungensis</name>
    <dbReference type="NCBI Taxonomy" id="484184"/>
    <lineage>
        <taxon>Bacteria</taxon>
        <taxon>Bacillati</taxon>
        <taxon>Bacillota</taxon>
        <taxon>Bacilli</taxon>
        <taxon>Bacillales</taxon>
        <taxon>Paenibacillaceae</taxon>
        <taxon>Paenibacillus</taxon>
    </lineage>
</organism>
<evidence type="ECO:0000256" key="6">
    <source>
        <dbReference type="ARBA" id="ARBA00023163"/>
    </source>
</evidence>
<keyword evidence="3" id="KW-0902">Two-component regulatory system</keyword>
<evidence type="ECO:0000259" key="10">
    <source>
        <dbReference type="PROSITE" id="PS51755"/>
    </source>
</evidence>